<dbReference type="Proteomes" id="UP001140091">
    <property type="component" value="Unassembled WGS sequence"/>
</dbReference>
<accession>A0A9W8M8V9</accession>
<evidence type="ECO:0000313" key="2">
    <source>
        <dbReference type="Proteomes" id="UP001140091"/>
    </source>
</evidence>
<dbReference type="EMBL" id="JANBPK010001691">
    <property type="protein sequence ID" value="KAJ2921037.1"/>
    <property type="molecule type" value="Genomic_DNA"/>
</dbReference>
<name>A0A9W8M8V9_9AGAR</name>
<feature type="non-terminal residue" evidence="1">
    <location>
        <position position="68"/>
    </location>
</feature>
<evidence type="ECO:0000313" key="1">
    <source>
        <dbReference type="EMBL" id="KAJ2921037.1"/>
    </source>
</evidence>
<organism evidence="1 2">
    <name type="scientific">Candolleomyces eurysporus</name>
    <dbReference type="NCBI Taxonomy" id="2828524"/>
    <lineage>
        <taxon>Eukaryota</taxon>
        <taxon>Fungi</taxon>
        <taxon>Dikarya</taxon>
        <taxon>Basidiomycota</taxon>
        <taxon>Agaricomycotina</taxon>
        <taxon>Agaricomycetes</taxon>
        <taxon>Agaricomycetidae</taxon>
        <taxon>Agaricales</taxon>
        <taxon>Agaricineae</taxon>
        <taxon>Psathyrellaceae</taxon>
        <taxon>Candolleomyces</taxon>
    </lineage>
</organism>
<sequence length="68" mass="8039">MKQVHIYFGRKMQEDILPDCSDLVEAGLDLRLKYPPAFDTSCESTYQEKDKNYIWPLEAGDYRTFGWD</sequence>
<comment type="caution">
    <text evidence="1">The sequence shown here is derived from an EMBL/GenBank/DDBJ whole genome shotgun (WGS) entry which is preliminary data.</text>
</comment>
<dbReference type="AlphaFoldDB" id="A0A9W8M8V9"/>
<keyword evidence="2" id="KW-1185">Reference proteome</keyword>
<proteinExistence type="predicted"/>
<gene>
    <name evidence="1" type="ORF">H1R20_g16057</name>
</gene>
<reference evidence="1" key="1">
    <citation type="submission" date="2022-06" db="EMBL/GenBank/DDBJ databases">
        <title>Genome Sequence of Candolleomyces eurysporus.</title>
        <authorList>
            <person name="Buettner E."/>
        </authorList>
    </citation>
    <scope>NUCLEOTIDE SEQUENCE</scope>
    <source>
        <strain evidence="1">VTCC 930004</strain>
    </source>
</reference>
<protein>
    <submittedName>
        <fullName evidence="1">Uncharacterized protein</fullName>
    </submittedName>
</protein>